<keyword evidence="1" id="KW-0175">Coiled coil</keyword>
<protein>
    <submittedName>
        <fullName evidence="4">Cilia- and flagella-associated protein 206</fullName>
    </submittedName>
</protein>
<comment type="caution">
    <text evidence="3">The sequence shown here is derived from an EMBL/GenBank/DDBJ whole genome shotgun (WGS) entry which is preliminary data.</text>
</comment>
<feature type="compositionally biased region" description="Pro residues" evidence="2">
    <location>
        <begin position="550"/>
        <end position="567"/>
    </location>
</feature>
<name>A0A9P1DLF6_9DINO</name>
<feature type="compositionally biased region" description="Basic and acidic residues" evidence="2">
    <location>
        <begin position="653"/>
        <end position="663"/>
    </location>
</feature>
<evidence type="ECO:0000313" key="5">
    <source>
        <dbReference type="Proteomes" id="UP001152797"/>
    </source>
</evidence>
<evidence type="ECO:0000256" key="1">
    <source>
        <dbReference type="SAM" id="Coils"/>
    </source>
</evidence>
<feature type="region of interest" description="Disordered" evidence="2">
    <location>
        <begin position="152"/>
        <end position="172"/>
    </location>
</feature>
<evidence type="ECO:0000256" key="2">
    <source>
        <dbReference type="SAM" id="MobiDB-lite"/>
    </source>
</evidence>
<dbReference type="OrthoDB" id="10539794at2759"/>
<dbReference type="Proteomes" id="UP001152797">
    <property type="component" value="Unassembled WGS sequence"/>
</dbReference>
<reference evidence="4 5" key="2">
    <citation type="submission" date="2024-05" db="EMBL/GenBank/DDBJ databases">
        <authorList>
            <person name="Chen Y."/>
            <person name="Shah S."/>
            <person name="Dougan E. K."/>
            <person name="Thang M."/>
            <person name="Chan C."/>
        </authorList>
    </citation>
    <scope>NUCLEOTIDE SEQUENCE [LARGE SCALE GENOMIC DNA]</scope>
</reference>
<feature type="compositionally biased region" description="Polar residues" evidence="2">
    <location>
        <begin position="664"/>
        <end position="674"/>
    </location>
</feature>
<feature type="region of interest" description="Disordered" evidence="2">
    <location>
        <begin position="538"/>
        <end position="610"/>
    </location>
</feature>
<feature type="region of interest" description="Disordered" evidence="2">
    <location>
        <begin position="653"/>
        <end position="674"/>
    </location>
</feature>
<feature type="coiled-coil region" evidence="1">
    <location>
        <begin position="393"/>
        <end position="443"/>
    </location>
</feature>
<dbReference type="EMBL" id="CAMXCT030005479">
    <property type="protein sequence ID" value="CAL4799786.1"/>
    <property type="molecule type" value="Genomic_DNA"/>
</dbReference>
<dbReference type="EMBL" id="CAMXCT020005479">
    <property type="protein sequence ID" value="CAL1165849.1"/>
    <property type="molecule type" value="Genomic_DNA"/>
</dbReference>
<sequence>MNSNKSNAHRRDLGWISGDPLGVAEITDLTIKADAEWVKKRMDEVWLGYYSMRQKLSTVTEEGSSFPAAAGGLEEPEAASCNIWEVPLVEEDVHFTSDWRSQLGTKIRDHRSAKIWSCRGHEIHVFQRQEPEPEDFPLKVCFSEESQAQKKLKLDESASQASQEAKNRLAQKLQPYRPPRWQMDCKSIVETLFNEEMAEKELKVLYERQASYRPPWRSGIPERGSEVCPEKTPRIGLKERASKLTSPAAIVEAMEQVITDFQVPPEREDRVLDQTRIRLKRIVAEAERDGAEETIRKMLAESSSTPSIDAVAARFKRDFGPVASVVEEELKVARIRRVQFLEMELETRWSRPFAGPLPPHSRAARRYELELGKKNPKVIAFVTEEARHAATLEADFEVELSDLRAKVRDLTQKRMEARARSLIQDFDEKLADAAAQVQEVIDRAILNIGPENPKVIKRAKELLSPDAHSTLFALQAEHTADQLRAELAVADPSPEAGDRRRGCAMALAALLGQLNRDHPLQAKLRAEFAQDLSEIAGTGAAREARDETAPPLPPPDEGPGEVTPPPVTDTEKPGAGESEGPTGPTDLELAIQMDEDPFKLEPTPEETNQALFEAGVRQYDDDPNLDLPDEEQDLWGAPKGFSELTSINHEVLDSTRKALEPESRYSSAKTRSET</sequence>
<organism evidence="3">
    <name type="scientific">Cladocopium goreaui</name>
    <dbReference type="NCBI Taxonomy" id="2562237"/>
    <lineage>
        <taxon>Eukaryota</taxon>
        <taxon>Sar</taxon>
        <taxon>Alveolata</taxon>
        <taxon>Dinophyceae</taxon>
        <taxon>Suessiales</taxon>
        <taxon>Symbiodiniaceae</taxon>
        <taxon>Cladocopium</taxon>
    </lineage>
</organism>
<proteinExistence type="predicted"/>
<reference evidence="3" key="1">
    <citation type="submission" date="2022-10" db="EMBL/GenBank/DDBJ databases">
        <authorList>
            <person name="Chen Y."/>
            <person name="Dougan E. K."/>
            <person name="Chan C."/>
            <person name="Rhodes N."/>
            <person name="Thang M."/>
        </authorList>
    </citation>
    <scope>NUCLEOTIDE SEQUENCE</scope>
</reference>
<dbReference type="AlphaFoldDB" id="A0A9P1DLF6"/>
<gene>
    <name evidence="3" type="ORF">C1SCF055_LOCUS37534</name>
</gene>
<evidence type="ECO:0000313" key="3">
    <source>
        <dbReference type="EMBL" id="CAI4012474.1"/>
    </source>
</evidence>
<dbReference type="EMBL" id="CAMXCT010005479">
    <property type="protein sequence ID" value="CAI4012474.1"/>
    <property type="molecule type" value="Genomic_DNA"/>
</dbReference>
<keyword evidence="5" id="KW-1185">Reference proteome</keyword>
<keyword evidence="4" id="KW-0969">Cilium</keyword>
<keyword evidence="4" id="KW-0966">Cell projection</keyword>
<accession>A0A9P1DLF6</accession>
<keyword evidence="4" id="KW-0282">Flagellum</keyword>
<evidence type="ECO:0000313" key="4">
    <source>
        <dbReference type="EMBL" id="CAL4799786.1"/>
    </source>
</evidence>